<dbReference type="EMBL" id="JACHMO010000001">
    <property type="protein sequence ID" value="MBB5804631.1"/>
    <property type="molecule type" value="Genomic_DNA"/>
</dbReference>
<evidence type="ECO:0000259" key="1">
    <source>
        <dbReference type="Pfam" id="PF00561"/>
    </source>
</evidence>
<dbReference type="PANTHER" id="PTHR43433">
    <property type="entry name" value="HYDROLASE, ALPHA/BETA FOLD FAMILY PROTEIN"/>
    <property type="match status" value="1"/>
</dbReference>
<accession>A0A7W9HM39</accession>
<proteinExistence type="predicted"/>
<evidence type="ECO:0000313" key="3">
    <source>
        <dbReference type="Proteomes" id="UP000552097"/>
    </source>
</evidence>
<keyword evidence="3" id="KW-1185">Reference proteome</keyword>
<dbReference type="Gene3D" id="3.40.50.1820">
    <property type="entry name" value="alpha/beta hydrolase"/>
    <property type="match status" value="1"/>
</dbReference>
<dbReference type="AlphaFoldDB" id="A0A7W9HM39"/>
<reference evidence="2 3" key="1">
    <citation type="submission" date="2020-08" db="EMBL/GenBank/DDBJ databases">
        <title>Sequencing the genomes of 1000 actinobacteria strains.</title>
        <authorList>
            <person name="Klenk H.-P."/>
        </authorList>
    </citation>
    <scope>NUCLEOTIDE SEQUENCE [LARGE SCALE GENOMIC DNA]</scope>
    <source>
        <strain evidence="2 3">DSM 45486</strain>
    </source>
</reference>
<dbReference type="GO" id="GO:0004806">
    <property type="term" value="F:triacylglycerol lipase activity"/>
    <property type="evidence" value="ECO:0007669"/>
    <property type="project" value="TreeGrafter"/>
</dbReference>
<protein>
    <submittedName>
        <fullName evidence="2">Pimeloyl-ACP methyl ester carboxylesterase</fullName>
    </submittedName>
</protein>
<comment type="caution">
    <text evidence="2">The sequence shown here is derived from an EMBL/GenBank/DDBJ whole genome shotgun (WGS) entry which is preliminary data.</text>
</comment>
<name>A0A7W9HM39_9PSEU</name>
<dbReference type="Pfam" id="PF00561">
    <property type="entry name" value="Abhydrolase_1"/>
    <property type="match status" value="1"/>
</dbReference>
<dbReference type="PRINTS" id="PR00111">
    <property type="entry name" value="ABHYDROLASE"/>
</dbReference>
<gene>
    <name evidence="2" type="ORF">F4560_004399</name>
</gene>
<dbReference type="Proteomes" id="UP000552097">
    <property type="component" value="Unassembled WGS sequence"/>
</dbReference>
<organism evidence="2 3">
    <name type="scientific">Saccharothrix ecbatanensis</name>
    <dbReference type="NCBI Taxonomy" id="1105145"/>
    <lineage>
        <taxon>Bacteria</taxon>
        <taxon>Bacillati</taxon>
        <taxon>Actinomycetota</taxon>
        <taxon>Actinomycetes</taxon>
        <taxon>Pseudonocardiales</taxon>
        <taxon>Pseudonocardiaceae</taxon>
        <taxon>Saccharothrix</taxon>
    </lineage>
</organism>
<dbReference type="InterPro" id="IPR050471">
    <property type="entry name" value="AB_hydrolase"/>
</dbReference>
<dbReference type="GO" id="GO:0046503">
    <property type="term" value="P:glycerolipid catabolic process"/>
    <property type="evidence" value="ECO:0007669"/>
    <property type="project" value="TreeGrafter"/>
</dbReference>
<dbReference type="PANTHER" id="PTHR43433:SF5">
    <property type="entry name" value="AB HYDROLASE-1 DOMAIN-CONTAINING PROTEIN"/>
    <property type="match status" value="1"/>
</dbReference>
<dbReference type="InterPro" id="IPR000073">
    <property type="entry name" value="AB_hydrolase_1"/>
</dbReference>
<sequence>MTERIVRANGVDLCVETFGSPDDPAALLIAGASGSLLSWADRFCARLAAGARYVIRYDHRDTGRSVTYPAGEPGYGFPDLAADAVGVLDAVAVSRAHVVGISMGGGISQLVALDYPERVASLTLMSTSPAGPGGPGLPAITPALLEHFAAGGTPAPDWTDREAVVRYLVEAERPFAGPRPVDVAAAREVAGRVFDRARDISAGANHFQVGGGEPTRGRLGSITVPTLVVHGDVDPLLPLGHAEAMAREVPGARLLVLEDTGHELPPGVWDVVIPALLEHTEKPSEA</sequence>
<feature type="domain" description="AB hydrolase-1" evidence="1">
    <location>
        <begin position="27"/>
        <end position="263"/>
    </location>
</feature>
<dbReference type="SUPFAM" id="SSF53474">
    <property type="entry name" value="alpha/beta-Hydrolases"/>
    <property type="match status" value="1"/>
</dbReference>
<evidence type="ECO:0000313" key="2">
    <source>
        <dbReference type="EMBL" id="MBB5804631.1"/>
    </source>
</evidence>
<dbReference type="InterPro" id="IPR029058">
    <property type="entry name" value="AB_hydrolase_fold"/>
</dbReference>
<dbReference type="RefSeq" id="WP_184922602.1">
    <property type="nucleotide sequence ID" value="NZ_JACHMO010000001.1"/>
</dbReference>